<dbReference type="OrthoDB" id="5648325at2"/>
<sequence>MHNLPKELYHGQVVGKMSFIVRTLEQIDPEHLHQGIRVDFQTEIDWIKGVDESGQLNTFETIEEASKMGKCPDLDTLSRKALIIQELDRLVTLIKPFAMNKEQVESMYIRLKDHPNLWSSFYHQRLNQLEQLNNSIANLPESIRIFVHATVTKLKIHLAENGLSDKDPIANELFKLSINMRDMGHTNQNTLFSLFVNYINSQSSTQPFANVLSNEERSEMISALIAHHPIELSSETLKTRLHDLKATREVDADLLNGIDNIFKLDNELKTLRTRRLGTYTISDKQVEKFFSRVSQQNEQNDTQHTEQLCKLFLLSKAFPAAKEYIEVALEQSPADLEALTASPEFLHQIIVDIVYSNCSVQDELETQARDQLLTQLYAQLSQQGGLQLSMDVKKLYQFINNQVQKVLDGMPQRKNRLESLGFGIPTFNNIEALINTLDPNKNQKANVVLVEFYTAIQKAKETHLYLVSNPSISKQIEEITANDFNAFFKECCDAGKQAIKQLEGNRSGVTAVVDVLRSIANWGIYILSLGTTPQFFKKTRTAADDVAQAVHVLKDTITSTLEHIDFSQEPNQNIASTI</sequence>
<keyword evidence="3" id="KW-1185">Reference proteome</keyword>
<reference evidence="2 4" key="2">
    <citation type="submission" date="2018-06" db="EMBL/GenBank/DDBJ databases">
        <authorList>
            <consortium name="Pathogen Informatics"/>
            <person name="Doyle S."/>
        </authorList>
    </citation>
    <scope>NUCLEOTIDE SEQUENCE [LARGE SCALE GENOMIC DNA]</scope>
    <source>
        <strain evidence="2 4">NCTC12239</strain>
    </source>
</reference>
<proteinExistence type="predicted"/>
<gene>
    <name evidence="1" type="ORF">Lmor_0529</name>
    <name evidence="2" type="ORF">NCTC12239_02129</name>
</gene>
<dbReference type="EMBL" id="UGOG01000001">
    <property type="protein sequence ID" value="STX63186.1"/>
    <property type="molecule type" value="Genomic_DNA"/>
</dbReference>
<protein>
    <submittedName>
        <fullName evidence="2">Uncharacterized protein</fullName>
    </submittedName>
</protein>
<reference evidence="1 3" key="1">
    <citation type="submission" date="2015-11" db="EMBL/GenBank/DDBJ databases">
        <title>Genomic analysis of 38 Legionella species identifies large and diverse effector repertoires.</title>
        <authorList>
            <person name="Burstein D."/>
            <person name="Amaro F."/>
            <person name="Zusman T."/>
            <person name="Lifshitz Z."/>
            <person name="Cohen O."/>
            <person name="Gilbert J.A."/>
            <person name="Pupko T."/>
            <person name="Shuman H.A."/>
            <person name="Segal G."/>
        </authorList>
    </citation>
    <scope>NUCLEOTIDE SEQUENCE [LARGE SCALE GENOMIC DNA]</scope>
    <source>
        <strain evidence="1 3">ATCC 43877</strain>
    </source>
</reference>
<evidence type="ECO:0000313" key="2">
    <source>
        <dbReference type="EMBL" id="STX63186.1"/>
    </source>
</evidence>
<evidence type="ECO:0000313" key="1">
    <source>
        <dbReference type="EMBL" id="KTD37337.1"/>
    </source>
</evidence>
<dbReference type="Proteomes" id="UP000254040">
    <property type="component" value="Unassembled WGS sequence"/>
</dbReference>
<dbReference type="RefSeq" id="WP_028384931.1">
    <property type="nucleotide sequence ID" value="NZ_CAAAJG010000011.1"/>
</dbReference>
<evidence type="ECO:0000313" key="4">
    <source>
        <dbReference type="Proteomes" id="UP000254040"/>
    </source>
</evidence>
<organism evidence="2 4">
    <name type="scientific">Legionella moravica</name>
    <dbReference type="NCBI Taxonomy" id="39962"/>
    <lineage>
        <taxon>Bacteria</taxon>
        <taxon>Pseudomonadati</taxon>
        <taxon>Pseudomonadota</taxon>
        <taxon>Gammaproteobacteria</taxon>
        <taxon>Legionellales</taxon>
        <taxon>Legionellaceae</taxon>
        <taxon>Legionella</taxon>
    </lineage>
</organism>
<evidence type="ECO:0000313" key="3">
    <source>
        <dbReference type="Proteomes" id="UP000054985"/>
    </source>
</evidence>
<name>A0A378JXP7_9GAMM</name>
<dbReference type="AlphaFoldDB" id="A0A378JXP7"/>
<accession>A0A378JXP7</accession>
<dbReference type="Proteomes" id="UP000054985">
    <property type="component" value="Unassembled WGS sequence"/>
</dbReference>
<dbReference type="EMBL" id="LNYN01000013">
    <property type="protein sequence ID" value="KTD37337.1"/>
    <property type="molecule type" value="Genomic_DNA"/>
</dbReference>